<evidence type="ECO:0000313" key="4">
    <source>
        <dbReference type="EMBL" id="KAJ8877275.1"/>
    </source>
</evidence>
<dbReference type="SUPFAM" id="SSF46689">
    <property type="entry name" value="Homeodomain-like"/>
    <property type="match status" value="1"/>
</dbReference>
<proteinExistence type="predicted"/>
<comment type="subcellular location">
    <subcellularLocation>
        <location evidence="1">Nucleus</location>
    </subcellularLocation>
</comment>
<dbReference type="Pfam" id="PF03184">
    <property type="entry name" value="DDE_1"/>
    <property type="match status" value="1"/>
</dbReference>
<evidence type="ECO:0000259" key="3">
    <source>
        <dbReference type="Pfam" id="PF04218"/>
    </source>
</evidence>
<organism evidence="4 5">
    <name type="scientific">Dryococelus australis</name>
    <dbReference type="NCBI Taxonomy" id="614101"/>
    <lineage>
        <taxon>Eukaryota</taxon>
        <taxon>Metazoa</taxon>
        <taxon>Ecdysozoa</taxon>
        <taxon>Arthropoda</taxon>
        <taxon>Hexapoda</taxon>
        <taxon>Insecta</taxon>
        <taxon>Pterygota</taxon>
        <taxon>Neoptera</taxon>
        <taxon>Polyneoptera</taxon>
        <taxon>Phasmatodea</taxon>
        <taxon>Verophasmatodea</taxon>
        <taxon>Anareolatae</taxon>
        <taxon>Phasmatidae</taxon>
        <taxon>Eurycanthinae</taxon>
        <taxon>Dryococelus</taxon>
    </lineage>
</organism>
<dbReference type="EMBL" id="JARBHB010000008">
    <property type="protein sequence ID" value="KAJ8877275.1"/>
    <property type="molecule type" value="Genomic_DNA"/>
</dbReference>
<evidence type="ECO:0000313" key="5">
    <source>
        <dbReference type="Proteomes" id="UP001159363"/>
    </source>
</evidence>
<name>A0ABQ9GZ07_9NEOP</name>
<dbReference type="InterPro" id="IPR009057">
    <property type="entry name" value="Homeodomain-like_sf"/>
</dbReference>
<reference evidence="4 5" key="1">
    <citation type="submission" date="2023-02" db="EMBL/GenBank/DDBJ databases">
        <title>LHISI_Scaffold_Assembly.</title>
        <authorList>
            <person name="Stuart O.P."/>
            <person name="Cleave R."/>
            <person name="Magrath M.J.L."/>
            <person name="Mikheyev A.S."/>
        </authorList>
    </citation>
    <scope>NUCLEOTIDE SEQUENCE [LARGE SCALE GENOMIC DNA]</scope>
    <source>
        <strain evidence="4">Daus_M_001</strain>
        <tissue evidence="4">Leg muscle</tissue>
    </source>
</reference>
<dbReference type="Pfam" id="PF04218">
    <property type="entry name" value="CENP-B_N"/>
    <property type="match status" value="1"/>
</dbReference>
<evidence type="ECO:0000256" key="1">
    <source>
        <dbReference type="ARBA" id="ARBA00004123"/>
    </source>
</evidence>
<feature type="domain" description="DDE-1" evidence="2">
    <location>
        <begin position="53"/>
        <end position="111"/>
    </location>
</feature>
<evidence type="ECO:0008006" key="6">
    <source>
        <dbReference type="Google" id="ProtNLM"/>
    </source>
</evidence>
<dbReference type="Proteomes" id="UP001159363">
    <property type="component" value="Chromosome 7"/>
</dbReference>
<dbReference type="InterPro" id="IPR007889">
    <property type="entry name" value="HTH_Psq"/>
</dbReference>
<dbReference type="InterPro" id="IPR036388">
    <property type="entry name" value="WH-like_DNA-bd_sf"/>
</dbReference>
<gene>
    <name evidence="4" type="ORF">PR048_021729</name>
</gene>
<protein>
    <recommendedName>
        <fullName evidence="6">Transposase</fullName>
    </recommendedName>
</protein>
<evidence type="ECO:0000259" key="2">
    <source>
        <dbReference type="Pfam" id="PF03184"/>
    </source>
</evidence>
<accession>A0ABQ9GZ07</accession>
<feature type="domain" description="HTH psq-type" evidence="3">
    <location>
        <begin position="3"/>
        <end position="39"/>
    </location>
</feature>
<dbReference type="InterPro" id="IPR004875">
    <property type="entry name" value="DDE_SF_endonuclease_dom"/>
</dbReference>
<keyword evidence="5" id="KW-1185">Reference proteome</keyword>
<dbReference type="Gene3D" id="1.10.10.10">
    <property type="entry name" value="Winged helix-like DNA-binding domain superfamily/Winged helix DNA-binding domain"/>
    <property type="match status" value="1"/>
</dbReference>
<sequence length="118" mass="13539">MMEQKLEAIKRLDKGERLQKVADDCGVGWATVGDWKKKRLEIKNGVHQELQEDNAPMHPHAEELLDGDIKAMFLPPNVTAIWQPMNQGILETSERNYCRKLLSTMIEEIAEGHDMIEI</sequence>
<comment type="caution">
    <text evidence="4">The sequence shown here is derived from an EMBL/GenBank/DDBJ whole genome shotgun (WGS) entry which is preliminary data.</text>
</comment>